<keyword evidence="2" id="KW-1185">Reference proteome</keyword>
<name>A0A4S8KMQ7_DENBC</name>
<dbReference type="EMBL" id="ML180675">
    <property type="protein sequence ID" value="THU76867.1"/>
    <property type="molecule type" value="Genomic_DNA"/>
</dbReference>
<gene>
    <name evidence="1" type="ORF">K435DRAFT_786999</name>
</gene>
<evidence type="ECO:0000313" key="2">
    <source>
        <dbReference type="Proteomes" id="UP000297245"/>
    </source>
</evidence>
<organism evidence="1 2">
    <name type="scientific">Dendrothele bispora (strain CBS 962.96)</name>
    <dbReference type="NCBI Taxonomy" id="1314807"/>
    <lineage>
        <taxon>Eukaryota</taxon>
        <taxon>Fungi</taxon>
        <taxon>Dikarya</taxon>
        <taxon>Basidiomycota</taxon>
        <taxon>Agaricomycotina</taxon>
        <taxon>Agaricomycetes</taxon>
        <taxon>Agaricomycetidae</taxon>
        <taxon>Agaricales</taxon>
        <taxon>Agaricales incertae sedis</taxon>
        <taxon>Dendrothele</taxon>
    </lineage>
</organism>
<accession>A0A4S8KMQ7</accession>
<sequence length="179" mass="20034">MKRLTRDVLGWTWIPRNLLPCTHSSPIVAAPAHRLLHHLSLSLPISTFPTLSTIPTSPNLITYNPQPSILFLFMHTHSTLPKLPSICIPINSPNSFPLLLTSPHFHFCFRPHPSPCPSASWYRKNNCNEPDKNACDSEETLCAQALTRSLTLKEWTPKEDTGGSSVEQWTGIRSGRCIS</sequence>
<reference evidence="1 2" key="1">
    <citation type="journal article" date="2019" name="Nat. Ecol. Evol.">
        <title>Megaphylogeny resolves global patterns of mushroom evolution.</title>
        <authorList>
            <person name="Varga T."/>
            <person name="Krizsan K."/>
            <person name="Foldi C."/>
            <person name="Dima B."/>
            <person name="Sanchez-Garcia M."/>
            <person name="Sanchez-Ramirez S."/>
            <person name="Szollosi G.J."/>
            <person name="Szarkandi J.G."/>
            <person name="Papp V."/>
            <person name="Albert L."/>
            <person name="Andreopoulos W."/>
            <person name="Angelini C."/>
            <person name="Antonin V."/>
            <person name="Barry K.W."/>
            <person name="Bougher N.L."/>
            <person name="Buchanan P."/>
            <person name="Buyck B."/>
            <person name="Bense V."/>
            <person name="Catcheside P."/>
            <person name="Chovatia M."/>
            <person name="Cooper J."/>
            <person name="Damon W."/>
            <person name="Desjardin D."/>
            <person name="Finy P."/>
            <person name="Geml J."/>
            <person name="Haridas S."/>
            <person name="Hughes K."/>
            <person name="Justo A."/>
            <person name="Karasinski D."/>
            <person name="Kautmanova I."/>
            <person name="Kiss B."/>
            <person name="Kocsube S."/>
            <person name="Kotiranta H."/>
            <person name="LaButti K.M."/>
            <person name="Lechner B.E."/>
            <person name="Liimatainen K."/>
            <person name="Lipzen A."/>
            <person name="Lukacs Z."/>
            <person name="Mihaltcheva S."/>
            <person name="Morgado L.N."/>
            <person name="Niskanen T."/>
            <person name="Noordeloos M.E."/>
            <person name="Ohm R.A."/>
            <person name="Ortiz-Santana B."/>
            <person name="Ovrebo C."/>
            <person name="Racz N."/>
            <person name="Riley R."/>
            <person name="Savchenko A."/>
            <person name="Shiryaev A."/>
            <person name="Soop K."/>
            <person name="Spirin V."/>
            <person name="Szebenyi C."/>
            <person name="Tomsovsky M."/>
            <person name="Tulloss R.E."/>
            <person name="Uehling J."/>
            <person name="Grigoriev I.V."/>
            <person name="Vagvolgyi C."/>
            <person name="Papp T."/>
            <person name="Martin F.M."/>
            <person name="Miettinen O."/>
            <person name="Hibbett D.S."/>
            <person name="Nagy L.G."/>
        </authorList>
    </citation>
    <scope>NUCLEOTIDE SEQUENCE [LARGE SCALE GENOMIC DNA]</scope>
    <source>
        <strain evidence="1 2">CBS 962.96</strain>
    </source>
</reference>
<evidence type="ECO:0000313" key="1">
    <source>
        <dbReference type="EMBL" id="THU76867.1"/>
    </source>
</evidence>
<proteinExistence type="predicted"/>
<protein>
    <submittedName>
        <fullName evidence="1">Uncharacterized protein</fullName>
    </submittedName>
</protein>
<dbReference type="Proteomes" id="UP000297245">
    <property type="component" value="Unassembled WGS sequence"/>
</dbReference>
<dbReference type="AlphaFoldDB" id="A0A4S8KMQ7"/>